<proteinExistence type="predicted"/>
<protein>
    <submittedName>
        <fullName evidence="2">Uncharacterized protein</fullName>
    </submittedName>
</protein>
<evidence type="ECO:0000313" key="2">
    <source>
        <dbReference type="EMBL" id="KAI3426905.1"/>
    </source>
</evidence>
<dbReference type="OrthoDB" id="4237at2759"/>
<organism evidence="2 3">
    <name type="scientific">Chlorella vulgaris</name>
    <name type="common">Green alga</name>
    <dbReference type="NCBI Taxonomy" id="3077"/>
    <lineage>
        <taxon>Eukaryota</taxon>
        <taxon>Viridiplantae</taxon>
        <taxon>Chlorophyta</taxon>
        <taxon>core chlorophytes</taxon>
        <taxon>Trebouxiophyceae</taxon>
        <taxon>Chlorellales</taxon>
        <taxon>Chlorellaceae</taxon>
        <taxon>Chlorella clade</taxon>
        <taxon>Chlorella</taxon>
    </lineage>
</organism>
<keyword evidence="3" id="KW-1185">Reference proteome</keyword>
<dbReference type="EMBL" id="SIDB01000010">
    <property type="protein sequence ID" value="KAI3426905.1"/>
    <property type="molecule type" value="Genomic_DNA"/>
</dbReference>
<comment type="caution">
    <text evidence="2">The sequence shown here is derived from an EMBL/GenBank/DDBJ whole genome shotgun (WGS) entry which is preliminary data.</text>
</comment>
<dbReference type="PANTHER" id="PTHR36397:SF1">
    <property type="entry name" value="OS04G0482900 PROTEIN"/>
    <property type="match status" value="1"/>
</dbReference>
<feature type="compositionally biased region" description="Low complexity" evidence="1">
    <location>
        <begin position="16"/>
        <end position="30"/>
    </location>
</feature>
<accession>A0A9D4YUK1</accession>
<dbReference type="PANTHER" id="PTHR36397">
    <property type="entry name" value="OSJNBA0081L15.1 PROTEIN"/>
    <property type="match status" value="1"/>
</dbReference>
<sequence length="162" mass="17360">MLGSRCHPQLTKSGSARPQRPAHRAPQPAAELGGRAGSSSGGSGDSERRFSSGRQGGRRKKARQPGLFEVEDVSPPKRSLGIHALPPNTHNGDQIAVAGSSYVVQSVVMQYKLVRGKYCREHARLEVQGTGRYLANSFLEGLWQLEAPPPPADDPGPDTSQL</sequence>
<gene>
    <name evidence="2" type="ORF">D9Q98_006849</name>
</gene>
<dbReference type="Proteomes" id="UP001055712">
    <property type="component" value="Unassembled WGS sequence"/>
</dbReference>
<evidence type="ECO:0000256" key="1">
    <source>
        <dbReference type="SAM" id="MobiDB-lite"/>
    </source>
</evidence>
<reference evidence="2" key="1">
    <citation type="journal article" date="2019" name="Plant J.">
        <title>Chlorella vulgaris genome assembly and annotation reveals the molecular basis for metabolic acclimation to high light conditions.</title>
        <authorList>
            <person name="Cecchin M."/>
            <person name="Marcolungo L."/>
            <person name="Rossato M."/>
            <person name="Girolomoni L."/>
            <person name="Cosentino E."/>
            <person name="Cuine S."/>
            <person name="Li-Beisson Y."/>
            <person name="Delledonne M."/>
            <person name="Ballottari M."/>
        </authorList>
    </citation>
    <scope>NUCLEOTIDE SEQUENCE</scope>
    <source>
        <strain evidence="2">211/11P</strain>
    </source>
</reference>
<feature type="compositionally biased region" description="Gly residues" evidence="1">
    <location>
        <begin position="34"/>
        <end position="44"/>
    </location>
</feature>
<evidence type="ECO:0000313" key="3">
    <source>
        <dbReference type="Proteomes" id="UP001055712"/>
    </source>
</evidence>
<name>A0A9D4YUK1_CHLVU</name>
<dbReference type="AlphaFoldDB" id="A0A9D4YUK1"/>
<feature type="region of interest" description="Disordered" evidence="1">
    <location>
        <begin position="1"/>
        <end position="88"/>
    </location>
</feature>
<reference evidence="2" key="2">
    <citation type="submission" date="2020-11" db="EMBL/GenBank/DDBJ databases">
        <authorList>
            <person name="Cecchin M."/>
            <person name="Marcolungo L."/>
            <person name="Rossato M."/>
            <person name="Girolomoni L."/>
            <person name="Cosentino E."/>
            <person name="Cuine S."/>
            <person name="Li-Beisson Y."/>
            <person name="Delledonne M."/>
            <person name="Ballottari M."/>
        </authorList>
    </citation>
    <scope>NUCLEOTIDE SEQUENCE</scope>
    <source>
        <strain evidence="2">211/11P</strain>
        <tissue evidence="2">Whole cell</tissue>
    </source>
</reference>